<dbReference type="PANTHER" id="PTHR31566:SF0">
    <property type="entry name" value="CYTOCHROME C BIOGENESIS PROTEIN CCS1, CHLOROPLASTIC"/>
    <property type="match status" value="1"/>
</dbReference>
<evidence type="ECO:0000313" key="9">
    <source>
        <dbReference type="Proteomes" id="UP000663720"/>
    </source>
</evidence>
<accession>A0A975GES5</accession>
<dbReference type="Pfam" id="PF05140">
    <property type="entry name" value="ResB"/>
    <property type="match status" value="1"/>
</dbReference>
<proteinExistence type="predicted"/>
<evidence type="ECO:0000313" key="8">
    <source>
        <dbReference type="EMBL" id="QTA78537.1"/>
    </source>
</evidence>
<dbReference type="GO" id="GO:0017004">
    <property type="term" value="P:cytochrome complex assembly"/>
    <property type="evidence" value="ECO:0007669"/>
    <property type="project" value="UniProtKB-KW"/>
</dbReference>
<reference evidence="8" key="1">
    <citation type="journal article" date="2021" name="Microb. Physiol.">
        <title>Proteogenomic Insights into the Physiology of Marine, Sulfate-Reducing, Filamentous Desulfonema limicola and Desulfonema magnum.</title>
        <authorList>
            <person name="Schnaars V."/>
            <person name="Wohlbrand L."/>
            <person name="Scheve S."/>
            <person name="Hinrichs C."/>
            <person name="Reinhardt R."/>
            <person name="Rabus R."/>
        </authorList>
    </citation>
    <scope>NUCLEOTIDE SEQUENCE</scope>
    <source>
        <strain evidence="8">5ac10</strain>
    </source>
</reference>
<dbReference type="EMBL" id="CP061799">
    <property type="protein sequence ID" value="QTA78537.1"/>
    <property type="molecule type" value="Genomic_DNA"/>
</dbReference>
<keyword evidence="9" id="KW-1185">Reference proteome</keyword>
<dbReference type="Proteomes" id="UP000663720">
    <property type="component" value="Chromosome"/>
</dbReference>
<evidence type="ECO:0000256" key="5">
    <source>
        <dbReference type="ARBA" id="ARBA00023136"/>
    </source>
</evidence>
<evidence type="ECO:0000256" key="1">
    <source>
        <dbReference type="ARBA" id="ARBA00004141"/>
    </source>
</evidence>
<dbReference type="AlphaFoldDB" id="A0A975GES5"/>
<keyword evidence="3" id="KW-0201">Cytochrome c-type biogenesis</keyword>
<dbReference type="KEGG" id="dli:dnl_07610"/>
<feature type="transmembrane region" description="Helical" evidence="6">
    <location>
        <begin position="408"/>
        <end position="427"/>
    </location>
</feature>
<dbReference type="InterPro" id="IPR023494">
    <property type="entry name" value="Cyt_c_bgen_Ccs1/CcsB/ResB"/>
</dbReference>
<evidence type="ECO:0000256" key="3">
    <source>
        <dbReference type="ARBA" id="ARBA00022748"/>
    </source>
</evidence>
<gene>
    <name evidence="8" type="ORF">dnl_07610</name>
</gene>
<dbReference type="GO" id="GO:0016020">
    <property type="term" value="C:membrane"/>
    <property type="evidence" value="ECO:0007669"/>
    <property type="project" value="UniProtKB-SubCell"/>
</dbReference>
<sequence>MKGKNKMKTEDNSSNILNNIWDFFVSVRLTVVILLSLAVTSIIGTLIPQNESHEAYIRAYGESLYRILDTFDIFDMYRSWWFQLLIIMLAVNIIVCSIDRLSSLWKIIFVKNPSFKISTFKNLSNKEEFSPDIDGKNLKEKYKAYITKNFSYVKTEDTENGFYIFAEKGRWTRIGVYIVHLSILLLLLGSLIGSIFGFEGYVNIPEGESVNSIKLRNNGKMHPLDFEIRCDKFNVSFYDSGAPQEYRSSLVLLKDGKTLTKKDIIVNDPIRYSGINIFQSSYGSMPPDIKSMNKDGVAVSFTARESQVTYEKKVFPGKPVDLPEGMGTFVIKDFIHSYKFMGQRDLGNAFVGTLTETGKQASEIYLPVKFPNFDKMRGGDIIISITDHSQSQKYYTGLQVTHDPGVPLVYAGFIIMIIGCFVTFFMSHQKICVELNKNTDNTKVIVSGTCNKNKITMENDIKK</sequence>
<protein>
    <submittedName>
        <fullName evidence="8">Cytochrome c biogenesis protein, CcsB-like</fullName>
    </submittedName>
</protein>
<feature type="transmembrane region" description="Helical" evidence="6">
    <location>
        <begin position="174"/>
        <end position="198"/>
    </location>
</feature>
<feature type="transmembrane region" description="Helical" evidence="6">
    <location>
        <begin position="80"/>
        <end position="98"/>
    </location>
</feature>
<feature type="domain" description="ResB-like" evidence="7">
    <location>
        <begin position="27"/>
        <end position="461"/>
    </location>
</feature>
<organism evidence="8 9">
    <name type="scientific">Desulfonema limicola</name>
    <dbReference type="NCBI Taxonomy" id="45656"/>
    <lineage>
        <taxon>Bacteria</taxon>
        <taxon>Pseudomonadati</taxon>
        <taxon>Thermodesulfobacteriota</taxon>
        <taxon>Desulfobacteria</taxon>
        <taxon>Desulfobacterales</taxon>
        <taxon>Desulfococcaceae</taxon>
        <taxon>Desulfonema</taxon>
    </lineage>
</organism>
<evidence type="ECO:0000259" key="7">
    <source>
        <dbReference type="Pfam" id="PF05140"/>
    </source>
</evidence>
<evidence type="ECO:0000256" key="4">
    <source>
        <dbReference type="ARBA" id="ARBA00022989"/>
    </source>
</evidence>
<comment type="subcellular location">
    <subcellularLocation>
        <location evidence="1">Membrane</location>
        <topology evidence="1">Multi-pass membrane protein</topology>
    </subcellularLocation>
</comment>
<keyword evidence="5 6" id="KW-0472">Membrane</keyword>
<dbReference type="PANTHER" id="PTHR31566">
    <property type="entry name" value="CYTOCHROME C BIOGENESIS PROTEIN CCS1, CHLOROPLASTIC"/>
    <property type="match status" value="1"/>
</dbReference>
<name>A0A975GES5_9BACT</name>
<evidence type="ECO:0000256" key="6">
    <source>
        <dbReference type="SAM" id="Phobius"/>
    </source>
</evidence>
<feature type="transmembrane region" description="Helical" evidence="6">
    <location>
        <begin position="21"/>
        <end position="47"/>
    </location>
</feature>
<evidence type="ECO:0000256" key="2">
    <source>
        <dbReference type="ARBA" id="ARBA00022692"/>
    </source>
</evidence>
<keyword evidence="4 6" id="KW-1133">Transmembrane helix</keyword>
<keyword evidence="2 6" id="KW-0812">Transmembrane</keyword>
<dbReference type="InterPro" id="IPR007816">
    <property type="entry name" value="ResB-like_domain"/>
</dbReference>